<dbReference type="RefSeq" id="WP_098076038.1">
    <property type="nucleotide sequence ID" value="NZ_PDEQ01000006.1"/>
</dbReference>
<organism evidence="3 4">
    <name type="scientific">Longibacter salinarum</name>
    <dbReference type="NCBI Taxonomy" id="1850348"/>
    <lineage>
        <taxon>Bacteria</taxon>
        <taxon>Pseudomonadati</taxon>
        <taxon>Rhodothermota</taxon>
        <taxon>Rhodothermia</taxon>
        <taxon>Rhodothermales</taxon>
        <taxon>Salisaetaceae</taxon>
        <taxon>Longibacter</taxon>
    </lineage>
</organism>
<feature type="domain" description="DUF1206" evidence="2">
    <location>
        <begin position="204"/>
        <end position="272"/>
    </location>
</feature>
<protein>
    <recommendedName>
        <fullName evidence="2">DUF1206 domain-containing protein</fullName>
    </recommendedName>
</protein>
<feature type="domain" description="DUF1206" evidence="2">
    <location>
        <begin position="110"/>
        <end position="176"/>
    </location>
</feature>
<keyword evidence="1" id="KW-1133">Transmembrane helix</keyword>
<gene>
    <name evidence="3" type="ORF">CRI94_11915</name>
</gene>
<dbReference type="Proteomes" id="UP000220102">
    <property type="component" value="Unassembled WGS sequence"/>
</dbReference>
<name>A0A2A8CVV3_9BACT</name>
<dbReference type="OrthoDB" id="5702018at2"/>
<keyword evidence="1" id="KW-0812">Transmembrane</keyword>
<comment type="caution">
    <text evidence="3">The sequence shown here is derived from an EMBL/GenBank/DDBJ whole genome shotgun (WGS) entry which is preliminary data.</text>
</comment>
<dbReference type="AlphaFoldDB" id="A0A2A8CVV3"/>
<dbReference type="EMBL" id="PDEQ01000006">
    <property type="protein sequence ID" value="PEN12727.1"/>
    <property type="molecule type" value="Genomic_DNA"/>
</dbReference>
<sequence>MSVRKKQYQTAGTQTSSGWTDTLGRAGYMAKGVVYAVIGTLTAQLAFGAGGSATGTREAIREIGSAPLGQVGLALVALGLACYATWRLILATMDPKHEGTDTEGVIKRSGFAVSGFANLALGLYAAQLLIGSGGGGGSSKKAVTAELMSQPYGLWIIGIIGCIVVGVGLYHFYRAANATFMKNYSVGDMDADTRMWAKRIGQWGLTARGIVFVIIGIFLVQAALQADPSETKGLGGALEVVARQPYGPWLLGFVALGLIAYAIYCFSYVRYRRFAEPAG</sequence>
<feature type="transmembrane region" description="Helical" evidence="1">
    <location>
        <begin position="71"/>
        <end position="90"/>
    </location>
</feature>
<evidence type="ECO:0000313" key="4">
    <source>
        <dbReference type="Proteomes" id="UP000220102"/>
    </source>
</evidence>
<proteinExistence type="predicted"/>
<evidence type="ECO:0000313" key="3">
    <source>
        <dbReference type="EMBL" id="PEN12727.1"/>
    </source>
</evidence>
<keyword evidence="1" id="KW-0472">Membrane</keyword>
<feature type="transmembrane region" description="Helical" evidence="1">
    <location>
        <begin position="111"/>
        <end position="132"/>
    </location>
</feature>
<feature type="transmembrane region" description="Helical" evidence="1">
    <location>
        <begin position="33"/>
        <end position="51"/>
    </location>
</feature>
<feature type="transmembrane region" description="Helical" evidence="1">
    <location>
        <begin position="246"/>
        <end position="266"/>
    </location>
</feature>
<evidence type="ECO:0000259" key="2">
    <source>
        <dbReference type="Pfam" id="PF06724"/>
    </source>
</evidence>
<reference evidence="3 4" key="1">
    <citation type="submission" date="2017-10" db="EMBL/GenBank/DDBJ databases">
        <title>Draft genome of Longibacter Salinarum.</title>
        <authorList>
            <person name="Goh K.M."/>
            <person name="Shamsir M.S."/>
            <person name="Lim S.W."/>
        </authorList>
    </citation>
    <scope>NUCLEOTIDE SEQUENCE [LARGE SCALE GENOMIC DNA]</scope>
    <source>
        <strain evidence="3 4">KCTC 52045</strain>
    </source>
</reference>
<dbReference type="InterPro" id="IPR009597">
    <property type="entry name" value="DUF1206"/>
</dbReference>
<feature type="transmembrane region" description="Helical" evidence="1">
    <location>
        <begin position="205"/>
        <end position="226"/>
    </location>
</feature>
<accession>A0A2A8CVV3</accession>
<keyword evidence="4" id="KW-1185">Reference proteome</keyword>
<evidence type="ECO:0000256" key="1">
    <source>
        <dbReference type="SAM" id="Phobius"/>
    </source>
</evidence>
<feature type="transmembrane region" description="Helical" evidence="1">
    <location>
        <begin position="152"/>
        <end position="173"/>
    </location>
</feature>
<dbReference type="Pfam" id="PF06724">
    <property type="entry name" value="DUF1206"/>
    <property type="match status" value="3"/>
</dbReference>
<feature type="domain" description="DUF1206" evidence="2">
    <location>
        <begin position="26"/>
        <end position="92"/>
    </location>
</feature>